<evidence type="ECO:0000259" key="3">
    <source>
        <dbReference type="Pfam" id="PF15902"/>
    </source>
</evidence>
<sequence>MSEILQKTFNSSLSPLNHLKKQTTMKHKFTWLFLVMALSIFQKGFAQLEAVGSSDYGRIFNITYDPSVENKLYATTLYNHILVSNDNGQNWEVLFSMSVQDVTTFKDLRLARNNSALSFIKYNQGSANNTIMILDLRSNTIIDEIEIPYSSGDKYIKSYSIYEADPNVILMNTKIDFGTLENTYYTTDGGQNWDLVYTKSEHDDVAINSVAINPNNPNHLILTRGLGPNGIDGGLFQSYDGGRTWEEKLQGVVLAPVVFNPHNTNVIYIGTGISFGSTVENLYRSVDGGENWHTVPITFTDEQLNDITFIAFNPQIENSIMVLEENEIIISTDNGITWENYVHDTSDVHGYYYGTNLSFNPFNENEIFITSNYHPQFSNDGGATLTWAKNNFYLSTGSIGLFPEGDGHLYYGVQYGYINRNLITEEEANFDILPIDWYTQGDAPTLFTDKFVEGRIFTFSSGWFGSDLEISIDHGQNKHQILNTFMNSLDATGTDPFDTSVIWFSFSDTNGNVQLKRADVSDLNSIVTSDISLPENGLVKGIHFDPSNQGHILITIGTTVYKSEDFGVSWNLSNTGLELLDNRSDLILSLNANPFNSQQLTIATNIGVFTSLDNGATWNRIYDELVHQIFHSTATAGHLVGMIHSSRISEFKIIYSTDEGQTWEFIDNNELLSIGSTASAVQFNEESAEVYIGSVDLGLVKYFIDLQTLSFEENILAKQDALIYPNPTTDLINVSVAGEKPRSVAMFATTGKKLIEVFNTSEINLSHFSPGIYILHITAESGKTTIKKVIKTNN</sequence>
<name>A0A1A9LCL5_9FLAO</name>
<dbReference type="InterPro" id="IPR026444">
    <property type="entry name" value="Secre_tail"/>
</dbReference>
<evidence type="ECO:0000313" key="5">
    <source>
        <dbReference type="EMBL" id="OAD90726.1"/>
    </source>
</evidence>
<dbReference type="EMBL" id="LXIE01000033">
    <property type="protein sequence ID" value="OAD90726.1"/>
    <property type="molecule type" value="Genomic_DNA"/>
</dbReference>
<dbReference type="Pfam" id="PF18962">
    <property type="entry name" value="Por_Secre_tail"/>
    <property type="match status" value="1"/>
</dbReference>
<evidence type="ECO:0000313" key="6">
    <source>
        <dbReference type="Proteomes" id="UP000077552"/>
    </source>
</evidence>
<dbReference type="Proteomes" id="UP000077552">
    <property type="component" value="Unassembled WGS sequence"/>
</dbReference>
<keyword evidence="2" id="KW-0677">Repeat</keyword>
<dbReference type="InterPro" id="IPR050310">
    <property type="entry name" value="VPS10-sortilin"/>
</dbReference>
<feature type="domain" description="Secretion system C-terminal sorting" evidence="4">
    <location>
        <begin position="723"/>
        <end position="790"/>
    </location>
</feature>
<evidence type="ECO:0000256" key="2">
    <source>
        <dbReference type="ARBA" id="ARBA00022737"/>
    </source>
</evidence>
<dbReference type="InterPro" id="IPR002860">
    <property type="entry name" value="BNR_rpt"/>
</dbReference>
<dbReference type="SUPFAM" id="SSF110296">
    <property type="entry name" value="Oligoxyloglucan reducing end-specific cellobiohydrolase"/>
    <property type="match status" value="3"/>
</dbReference>
<protein>
    <recommendedName>
        <fullName evidence="7">Secretion system C-terminal sorting domain-containing protein</fullName>
    </recommendedName>
</protein>
<organism evidence="5 6">
    <name type="scientific">Aequorivita soesokkakensis</name>
    <dbReference type="NCBI Taxonomy" id="1385699"/>
    <lineage>
        <taxon>Bacteria</taxon>
        <taxon>Pseudomonadati</taxon>
        <taxon>Bacteroidota</taxon>
        <taxon>Flavobacteriia</taxon>
        <taxon>Flavobacteriales</taxon>
        <taxon>Flavobacteriaceae</taxon>
        <taxon>Aequorivita</taxon>
    </lineage>
</organism>
<reference evidence="5 6" key="1">
    <citation type="submission" date="2016-05" db="EMBL/GenBank/DDBJ databases">
        <title>Genome sequencing of Vitellibacter soesokkakensis RSSK-12.</title>
        <authorList>
            <person name="Thevarajoo S."/>
            <person name="Selvaratnam C."/>
            <person name="Goh K.M."/>
            <person name="Chan K.-G."/>
            <person name="Chong C.S."/>
        </authorList>
    </citation>
    <scope>NUCLEOTIDE SEQUENCE [LARGE SCALE GENOMIC DNA]</scope>
    <source>
        <strain evidence="5 6">RSSK-12</strain>
    </source>
</reference>
<dbReference type="PANTHER" id="PTHR12106:SF27">
    <property type="entry name" value="SORTILIN-RELATED RECEPTOR"/>
    <property type="match status" value="1"/>
</dbReference>
<keyword evidence="6" id="KW-1185">Reference proteome</keyword>
<evidence type="ECO:0000256" key="1">
    <source>
        <dbReference type="ARBA" id="ARBA00022729"/>
    </source>
</evidence>
<dbReference type="Pfam" id="PF15902">
    <property type="entry name" value="Sortilin-Vps10"/>
    <property type="match status" value="1"/>
</dbReference>
<dbReference type="NCBIfam" id="TIGR04183">
    <property type="entry name" value="Por_Secre_tail"/>
    <property type="match status" value="1"/>
</dbReference>
<dbReference type="InterPro" id="IPR015943">
    <property type="entry name" value="WD40/YVTN_repeat-like_dom_sf"/>
</dbReference>
<gene>
    <name evidence="5" type="ORF">A7A78_14255</name>
</gene>
<dbReference type="PANTHER" id="PTHR12106">
    <property type="entry name" value="SORTILIN RELATED"/>
    <property type="match status" value="1"/>
</dbReference>
<dbReference type="Gene3D" id="2.130.10.10">
    <property type="entry name" value="YVTN repeat-like/Quinoprotein amine dehydrogenase"/>
    <property type="match status" value="4"/>
</dbReference>
<keyword evidence="1" id="KW-0732">Signal</keyword>
<dbReference type="STRING" id="1385699.A7A78_14255"/>
<feature type="domain" description="Sortilin N-terminal" evidence="3">
    <location>
        <begin position="235"/>
        <end position="385"/>
    </location>
</feature>
<proteinExistence type="predicted"/>
<dbReference type="AlphaFoldDB" id="A0A1A9LCL5"/>
<evidence type="ECO:0008006" key="7">
    <source>
        <dbReference type="Google" id="ProtNLM"/>
    </source>
</evidence>
<accession>A0A1A9LCL5</accession>
<dbReference type="CDD" id="cd15482">
    <property type="entry name" value="Sialidase_non-viral"/>
    <property type="match status" value="1"/>
</dbReference>
<comment type="caution">
    <text evidence="5">The sequence shown here is derived from an EMBL/GenBank/DDBJ whole genome shotgun (WGS) entry which is preliminary data.</text>
</comment>
<evidence type="ECO:0000259" key="4">
    <source>
        <dbReference type="Pfam" id="PF18962"/>
    </source>
</evidence>
<dbReference type="Pfam" id="PF02012">
    <property type="entry name" value="BNR"/>
    <property type="match status" value="1"/>
</dbReference>
<dbReference type="InterPro" id="IPR031778">
    <property type="entry name" value="Sortilin_N"/>
</dbReference>